<accession>A0ABS2FPI1</accession>
<dbReference type="Proteomes" id="UP000775500">
    <property type="component" value="Unassembled WGS sequence"/>
</dbReference>
<protein>
    <recommendedName>
        <fullName evidence="1">glutamate--cysteine ligase</fullName>
        <ecNumber evidence="1">6.3.2.2</ecNumber>
    </recommendedName>
</protein>
<keyword evidence="4" id="KW-0067">ATP-binding</keyword>
<dbReference type="InterPro" id="IPR006336">
    <property type="entry name" value="GCS2"/>
</dbReference>
<dbReference type="EC" id="6.3.2.2" evidence="1"/>
<dbReference type="EMBL" id="JACJLU010000003">
    <property type="protein sequence ID" value="MBM6831216.1"/>
    <property type="molecule type" value="Genomic_DNA"/>
</dbReference>
<comment type="catalytic activity">
    <reaction evidence="5">
        <text>L-cysteine + L-glutamate + ATP = gamma-L-glutamyl-L-cysteine + ADP + phosphate + H(+)</text>
        <dbReference type="Rhea" id="RHEA:13285"/>
        <dbReference type="ChEBI" id="CHEBI:15378"/>
        <dbReference type="ChEBI" id="CHEBI:29985"/>
        <dbReference type="ChEBI" id="CHEBI:30616"/>
        <dbReference type="ChEBI" id="CHEBI:35235"/>
        <dbReference type="ChEBI" id="CHEBI:43474"/>
        <dbReference type="ChEBI" id="CHEBI:58173"/>
        <dbReference type="ChEBI" id="CHEBI:456216"/>
        <dbReference type="EC" id="6.3.2.2"/>
    </reaction>
</comment>
<keyword evidence="2" id="KW-0436">Ligase</keyword>
<keyword evidence="3" id="KW-0547">Nucleotide-binding</keyword>
<name>A0ABS2FPI1_9FIRM</name>
<dbReference type="SUPFAM" id="SSF55931">
    <property type="entry name" value="Glutamine synthetase/guanido kinase"/>
    <property type="match status" value="1"/>
</dbReference>
<dbReference type="PANTHER" id="PTHR34378:SF1">
    <property type="entry name" value="GLUTAMATE--CYSTEINE LIGASE, CHLOROPLASTIC"/>
    <property type="match status" value="1"/>
</dbReference>
<dbReference type="Pfam" id="PF04107">
    <property type="entry name" value="GCS2"/>
    <property type="match status" value="1"/>
</dbReference>
<sequence>MTKSNNRSIMMPLIDYFQKGAKNRQTGQIGLEVEHFLISKKDGKPMPYHGSHGVGWLLETLKDDYPKHYYEQGQLIGLESKEVLITLEPGSQLEISIACMADLDQILTIYLRSLKPILNVLSKTEYECCWSGGLPTVSAGQVVRIDKKRYELMERWFEKTGTRGKEMMKATAAVHVSVDYQDEEDFIRKYRVANILHPLFAFLCSHTPVYAGIKNEDILLRDSIWQDTDSARCGIFPKLFDADFGFETYAQAIQEMPLILMNDQGQFIDTQAKTCEEVAQIYGYDHQAIAHYLSMVFWNVRLKQFIEIRSADSMPPLYTQAYCALIKGLFYQESTIHKYLALTTQVQDIQKALDHLRKDGYDAQVYGYGAKDLLQTMLEDAKKGLDPKEQAYLMPLEELVSMRSHRMDLSIEESYRKWIETHWLSSKESAMAITHAIQKSELNLGGNMYTRTLHIPKIFTQQDKQIFQSIVKTTYGIFTKVIQAYKKDAEIRKCFGFSSDLEELILCEPAYASPIPICRIDIFYHENTKDFAFCEFNTDGTSAMNENKRLNDFLKLNNIYQKDPHAYEILELVDSWADALIQTMNQDPIVSRNSRIGICDFLENAYYTELYVFEKVFQEKGYDCEVIDIRQLEYTNGKLISKETKKPIDVIYRRAVTRDVMDHYDEIQPFIQAYKDHAICCIGAFQTQLVHHKQITQVLMDPRMQKYFTQEEVKFIEAHCPLTYDLTESILEKVTANKDQWIIKPKDSYASKGVWAGVDLHLEQWKTVLEAHLDQNYIVQRYVTPYHTTNIDLVNQEVFMEYSNMTGLYVYNGELAGVYSRLSDGGIISTQYNEKTISTLFLR</sequence>
<keyword evidence="7" id="KW-1185">Reference proteome</keyword>
<evidence type="ECO:0000256" key="1">
    <source>
        <dbReference type="ARBA" id="ARBA00012220"/>
    </source>
</evidence>
<evidence type="ECO:0000256" key="3">
    <source>
        <dbReference type="ARBA" id="ARBA00022741"/>
    </source>
</evidence>
<dbReference type="PANTHER" id="PTHR34378">
    <property type="entry name" value="GLUTAMATE--CYSTEINE LIGASE, CHLOROPLASTIC"/>
    <property type="match status" value="1"/>
</dbReference>
<dbReference type="InterPro" id="IPR014746">
    <property type="entry name" value="Gln_synth/guanido_kin_cat_dom"/>
</dbReference>
<evidence type="ECO:0000256" key="5">
    <source>
        <dbReference type="ARBA" id="ARBA00048819"/>
    </source>
</evidence>
<dbReference type="InterPro" id="IPR035434">
    <property type="entry name" value="GCL_bact_plant"/>
</dbReference>
<evidence type="ECO:0000256" key="2">
    <source>
        <dbReference type="ARBA" id="ARBA00022598"/>
    </source>
</evidence>
<comment type="caution">
    <text evidence="6">The sequence shown here is derived from an EMBL/GenBank/DDBJ whole genome shotgun (WGS) entry which is preliminary data.</text>
</comment>
<dbReference type="RefSeq" id="WP_204685291.1">
    <property type="nucleotide sequence ID" value="NZ_JACJLU010000003.1"/>
</dbReference>
<organism evidence="6 7">
    <name type="scientific">Faecalicoccus acidiformans</name>
    <dbReference type="NCBI Taxonomy" id="915173"/>
    <lineage>
        <taxon>Bacteria</taxon>
        <taxon>Bacillati</taxon>
        <taxon>Bacillota</taxon>
        <taxon>Erysipelotrichia</taxon>
        <taxon>Erysipelotrichales</taxon>
        <taxon>Erysipelotrichaceae</taxon>
        <taxon>Faecalicoccus</taxon>
    </lineage>
</organism>
<reference evidence="6 7" key="1">
    <citation type="journal article" date="2021" name="Sci. Rep.">
        <title>The distribution of antibiotic resistance genes in chicken gut microbiota commensals.</title>
        <authorList>
            <person name="Juricova H."/>
            <person name="Matiasovicova J."/>
            <person name="Kubasova T."/>
            <person name="Cejkova D."/>
            <person name="Rychlik I."/>
        </authorList>
    </citation>
    <scope>NUCLEOTIDE SEQUENCE [LARGE SCALE GENOMIC DNA]</scope>
    <source>
        <strain evidence="6 7">An423</strain>
    </source>
</reference>
<evidence type="ECO:0000313" key="6">
    <source>
        <dbReference type="EMBL" id="MBM6831216.1"/>
    </source>
</evidence>
<proteinExistence type="predicted"/>
<evidence type="ECO:0000313" key="7">
    <source>
        <dbReference type="Proteomes" id="UP000775500"/>
    </source>
</evidence>
<evidence type="ECO:0000256" key="4">
    <source>
        <dbReference type="ARBA" id="ARBA00022840"/>
    </source>
</evidence>
<dbReference type="Gene3D" id="3.30.590.20">
    <property type="match status" value="1"/>
</dbReference>
<dbReference type="SUPFAM" id="SSF56059">
    <property type="entry name" value="Glutathione synthetase ATP-binding domain-like"/>
    <property type="match status" value="1"/>
</dbReference>
<gene>
    <name evidence="6" type="ORF">H5982_03720</name>
</gene>